<dbReference type="EMBL" id="CADCVD010000155">
    <property type="protein sequence ID" value="CAA9456291.1"/>
    <property type="molecule type" value="Genomic_DNA"/>
</dbReference>
<dbReference type="Gene3D" id="3.60.15.10">
    <property type="entry name" value="Ribonuclease Z/Hydroxyacylglutathione hydrolase-like"/>
    <property type="match status" value="1"/>
</dbReference>
<dbReference type="InterPro" id="IPR036866">
    <property type="entry name" value="RibonucZ/Hydroxyglut_hydro"/>
</dbReference>
<dbReference type="Pfam" id="PF00753">
    <property type="entry name" value="Lactamase_B"/>
    <property type="match status" value="1"/>
</dbReference>
<dbReference type="CDD" id="cd07721">
    <property type="entry name" value="yflN-like_MBL-fold"/>
    <property type="match status" value="1"/>
</dbReference>
<feature type="domain" description="Metallo-beta-lactamase" evidence="1">
    <location>
        <begin position="21"/>
        <end position="212"/>
    </location>
</feature>
<dbReference type="PANTHER" id="PTHR42951:SF9">
    <property type="entry name" value="METAL-DEPENDENT HYDROLASE"/>
    <property type="match status" value="1"/>
</dbReference>
<dbReference type="InterPro" id="IPR050855">
    <property type="entry name" value="NDM-1-like"/>
</dbReference>
<protein>
    <submittedName>
        <fullName evidence="2">Uncharacterized protein YobT</fullName>
    </submittedName>
</protein>
<organism evidence="2">
    <name type="scientific">uncultured Rubrobacteraceae bacterium</name>
    <dbReference type="NCBI Taxonomy" id="349277"/>
    <lineage>
        <taxon>Bacteria</taxon>
        <taxon>Bacillati</taxon>
        <taxon>Actinomycetota</taxon>
        <taxon>Rubrobacteria</taxon>
        <taxon>Rubrobacterales</taxon>
        <taxon>Rubrobacteraceae</taxon>
        <taxon>environmental samples</taxon>
    </lineage>
</organism>
<proteinExistence type="predicted"/>
<evidence type="ECO:0000313" key="2">
    <source>
        <dbReference type="EMBL" id="CAA9456291.1"/>
    </source>
</evidence>
<sequence>MRAIAYGENLIQLTRYPRLFPVNCYLVREEDGFTLVDAGIAGSEEDILEAAREHGGDIRRIALTHAHGDHVGSLDALSRSLPDAEVLVSARETRFLSGDMSLDPEEPQVKLRGGWRVCETRPTRLLTPDEKVGSITCIASPGHTPGHLAFFDARDGTLIAGDAFQTRAGVAVAGTLRVLFPFPALATWHEPTALESARTLRALDPSRLAVGHGEVLENPLRAMDQAIAVSERRVAGPEGKLSGAGGRRVS</sequence>
<reference evidence="2" key="1">
    <citation type="submission" date="2020-02" db="EMBL/GenBank/DDBJ databases">
        <authorList>
            <person name="Meier V. D."/>
        </authorList>
    </citation>
    <scope>NUCLEOTIDE SEQUENCE</scope>
    <source>
        <strain evidence="2">AVDCRST_MAG37</strain>
    </source>
</reference>
<dbReference type="SUPFAM" id="SSF56281">
    <property type="entry name" value="Metallo-hydrolase/oxidoreductase"/>
    <property type="match status" value="1"/>
</dbReference>
<dbReference type="PANTHER" id="PTHR42951">
    <property type="entry name" value="METALLO-BETA-LACTAMASE DOMAIN-CONTAINING"/>
    <property type="match status" value="1"/>
</dbReference>
<accession>A0A6J4R5J0</accession>
<evidence type="ECO:0000259" key="1">
    <source>
        <dbReference type="SMART" id="SM00849"/>
    </source>
</evidence>
<name>A0A6J4R5J0_9ACTN</name>
<gene>
    <name evidence="2" type="ORF">AVDCRST_MAG37-2969</name>
</gene>
<dbReference type="AlphaFoldDB" id="A0A6J4R5J0"/>
<dbReference type="InterPro" id="IPR001279">
    <property type="entry name" value="Metallo-B-lactamas"/>
</dbReference>
<dbReference type="SMART" id="SM00849">
    <property type="entry name" value="Lactamase_B"/>
    <property type="match status" value="1"/>
</dbReference>